<proteinExistence type="predicted"/>
<dbReference type="SUPFAM" id="SSF52317">
    <property type="entry name" value="Class I glutamine amidotransferase-like"/>
    <property type="match status" value="1"/>
</dbReference>
<accession>A0A517SH76</accession>
<dbReference type="Gene3D" id="2.60.40.10">
    <property type="entry name" value="Immunoglobulins"/>
    <property type="match status" value="1"/>
</dbReference>
<organism evidence="3 4">
    <name type="scientific">Caulifigura coniformis</name>
    <dbReference type="NCBI Taxonomy" id="2527983"/>
    <lineage>
        <taxon>Bacteria</taxon>
        <taxon>Pseudomonadati</taxon>
        <taxon>Planctomycetota</taxon>
        <taxon>Planctomycetia</taxon>
        <taxon>Planctomycetales</taxon>
        <taxon>Planctomycetaceae</taxon>
        <taxon>Caulifigura</taxon>
    </lineage>
</organism>
<dbReference type="InParanoid" id="A0A517SH76"/>
<name>A0A517SH76_9PLAN</name>
<dbReference type="InterPro" id="IPR029062">
    <property type="entry name" value="Class_I_gatase-like"/>
</dbReference>
<dbReference type="SMART" id="SM00327">
    <property type="entry name" value="VWA"/>
    <property type="match status" value="1"/>
</dbReference>
<dbReference type="OrthoDB" id="247959at2"/>
<dbReference type="NCBIfam" id="TIGR02226">
    <property type="entry name" value="two_anch"/>
    <property type="match status" value="1"/>
</dbReference>
<sequence length="754" mass="82000">MSFGFIQPWMLFALAGVSLPIIAHLLSKRKFDIVFWGAMQFLELGRKTRRRIRLEEILLLLLRIGLIAIIVLAFARPWGKGGAFNALTEGVRRDVAYVIDGSYSMGRLTGDKTPQAAARQWIQKSLGTLRTGDTVSLWEAREQVVPRVESATSDLQQVREQIDRLPQPAGASRLTAAMTRAIQQLNQGTNPIRELIVVTDGQSFPWNVGDSTLWARLDDLRSQQTIKPRIWAVDVSDLAALDAPNFAVDRLELSRTMTVPNFPVRIRTTVRQFGGVSARRPVYLSINGQRLQDKTTVVSLPPDGEAPIEFEQRFDAAGSYLVTVSLDDDQLPGDNASHSVVTVAAAVPILLVDGRPSLDPVQSKSFFVQAAFGGATPDAAWVRAATIPPSELNAARLEGRDAVMLLDVADLDAEQVQALEAFVSKGGGLVVATGPESKPDFYNGPFGRKGKGLMPAELATARPVPASEPVTIEGESLAVPWLTRFKPGSGIDLATVRFTTWRTLKPLHPGEADPAERPGAAPAGPAISAPVIAAQLKNGDPWLVTRRYGEGQVAVLSAPLDSEWSTLPSKNDFVPFLHELLFSITSRGQGHTVETGAPLELQLPRGVPAESIRFRLPDGSEVPAEPGSDDSRPIARLKSTLLPGVYQALRANRPQDPPDYFVVDFDRAESNLAALTATEQEQLADHERMNFIRDVADWTAAVDDDSPRAEVWWLALLAVLGLLVFEVAMTRRLVRSGHGVLDAELDPAEAADMG</sequence>
<keyword evidence="1" id="KW-0812">Transmembrane</keyword>
<gene>
    <name evidence="3" type="ORF">Pan44_35240</name>
</gene>
<dbReference type="RefSeq" id="WP_145031316.1">
    <property type="nucleotide sequence ID" value="NZ_CP036271.1"/>
</dbReference>
<evidence type="ECO:0000313" key="4">
    <source>
        <dbReference type="Proteomes" id="UP000315700"/>
    </source>
</evidence>
<reference evidence="3 4" key="1">
    <citation type="submission" date="2019-02" db="EMBL/GenBank/DDBJ databases">
        <title>Deep-cultivation of Planctomycetes and their phenomic and genomic characterization uncovers novel biology.</title>
        <authorList>
            <person name="Wiegand S."/>
            <person name="Jogler M."/>
            <person name="Boedeker C."/>
            <person name="Pinto D."/>
            <person name="Vollmers J."/>
            <person name="Rivas-Marin E."/>
            <person name="Kohn T."/>
            <person name="Peeters S.H."/>
            <person name="Heuer A."/>
            <person name="Rast P."/>
            <person name="Oberbeckmann S."/>
            <person name="Bunk B."/>
            <person name="Jeske O."/>
            <person name="Meyerdierks A."/>
            <person name="Storesund J.E."/>
            <person name="Kallscheuer N."/>
            <person name="Luecker S."/>
            <person name="Lage O.M."/>
            <person name="Pohl T."/>
            <person name="Merkel B.J."/>
            <person name="Hornburger P."/>
            <person name="Mueller R.-W."/>
            <person name="Bruemmer F."/>
            <person name="Labrenz M."/>
            <person name="Spormann A.M."/>
            <person name="Op den Camp H."/>
            <person name="Overmann J."/>
            <person name="Amann R."/>
            <person name="Jetten M.S.M."/>
            <person name="Mascher T."/>
            <person name="Medema M.H."/>
            <person name="Devos D.P."/>
            <person name="Kaster A.-K."/>
            <person name="Ovreas L."/>
            <person name="Rohde M."/>
            <person name="Galperin M.Y."/>
            <person name="Jogler C."/>
        </authorList>
    </citation>
    <scope>NUCLEOTIDE SEQUENCE [LARGE SCALE GENOMIC DNA]</scope>
    <source>
        <strain evidence="3 4">Pan44</strain>
    </source>
</reference>
<dbReference type="Gene3D" id="3.40.50.880">
    <property type="match status" value="1"/>
</dbReference>
<dbReference type="Gene3D" id="3.40.50.410">
    <property type="entry name" value="von Willebrand factor, type A domain"/>
    <property type="match status" value="1"/>
</dbReference>
<keyword evidence="1" id="KW-1133">Transmembrane helix</keyword>
<feature type="domain" description="VWFA" evidence="2">
    <location>
        <begin position="92"/>
        <end position="258"/>
    </location>
</feature>
<feature type="transmembrane region" description="Helical" evidence="1">
    <location>
        <begin position="6"/>
        <end position="26"/>
    </location>
</feature>
<feature type="transmembrane region" description="Helical" evidence="1">
    <location>
        <begin position="57"/>
        <end position="75"/>
    </location>
</feature>
<dbReference type="Proteomes" id="UP000315700">
    <property type="component" value="Chromosome"/>
</dbReference>
<evidence type="ECO:0000256" key="1">
    <source>
        <dbReference type="SAM" id="Phobius"/>
    </source>
</evidence>
<dbReference type="SUPFAM" id="SSF53300">
    <property type="entry name" value="vWA-like"/>
    <property type="match status" value="1"/>
</dbReference>
<keyword evidence="1" id="KW-0472">Membrane</keyword>
<dbReference type="Pfam" id="PF13519">
    <property type="entry name" value="VWA_2"/>
    <property type="match status" value="1"/>
</dbReference>
<dbReference type="AlphaFoldDB" id="A0A517SH76"/>
<dbReference type="InterPro" id="IPR036465">
    <property type="entry name" value="vWFA_dom_sf"/>
</dbReference>
<dbReference type="InterPro" id="IPR013783">
    <property type="entry name" value="Ig-like_fold"/>
</dbReference>
<dbReference type="EMBL" id="CP036271">
    <property type="protein sequence ID" value="QDT55481.1"/>
    <property type="molecule type" value="Genomic_DNA"/>
</dbReference>
<dbReference type="PANTHER" id="PTHR37464:SF1">
    <property type="entry name" value="BLL2463 PROTEIN"/>
    <property type="match status" value="1"/>
</dbReference>
<protein>
    <recommendedName>
        <fullName evidence="2">VWFA domain-containing protein</fullName>
    </recommendedName>
</protein>
<dbReference type="Pfam" id="PF07584">
    <property type="entry name" value="BatA"/>
    <property type="match status" value="1"/>
</dbReference>
<dbReference type="KEGG" id="ccos:Pan44_35240"/>
<keyword evidence="4" id="KW-1185">Reference proteome</keyword>
<dbReference type="PANTHER" id="PTHR37464">
    <property type="entry name" value="BLL2463 PROTEIN"/>
    <property type="match status" value="1"/>
</dbReference>
<feature type="transmembrane region" description="Helical" evidence="1">
    <location>
        <begin position="711"/>
        <end position="729"/>
    </location>
</feature>
<evidence type="ECO:0000259" key="2">
    <source>
        <dbReference type="SMART" id="SM00327"/>
    </source>
</evidence>
<dbReference type="InterPro" id="IPR011933">
    <property type="entry name" value="Double_TM_dom"/>
</dbReference>
<dbReference type="InterPro" id="IPR024163">
    <property type="entry name" value="Aerotolerance_reg_N"/>
</dbReference>
<evidence type="ECO:0000313" key="3">
    <source>
        <dbReference type="EMBL" id="QDT55481.1"/>
    </source>
</evidence>
<dbReference type="InterPro" id="IPR002035">
    <property type="entry name" value="VWF_A"/>
</dbReference>